<keyword evidence="6" id="KW-0732">Signal</keyword>
<dbReference type="GO" id="GO:0008270">
    <property type="term" value="F:zinc ion binding"/>
    <property type="evidence" value="ECO:0007669"/>
    <property type="project" value="InterPro"/>
</dbReference>
<evidence type="ECO:0000313" key="9">
    <source>
        <dbReference type="Proteomes" id="UP000746751"/>
    </source>
</evidence>
<evidence type="ECO:0000256" key="1">
    <source>
        <dbReference type="ARBA" id="ARBA00022670"/>
    </source>
</evidence>
<dbReference type="Proteomes" id="UP000746751">
    <property type="component" value="Unassembled WGS sequence"/>
</dbReference>
<keyword evidence="2" id="KW-0479">Metal-binding</keyword>
<dbReference type="SMART" id="SM00235">
    <property type="entry name" value="ZnMc"/>
    <property type="match status" value="1"/>
</dbReference>
<dbReference type="GO" id="GO:0006508">
    <property type="term" value="P:proteolysis"/>
    <property type="evidence" value="ECO:0007669"/>
    <property type="project" value="UniProtKB-KW"/>
</dbReference>
<evidence type="ECO:0000256" key="2">
    <source>
        <dbReference type="ARBA" id="ARBA00022723"/>
    </source>
</evidence>
<evidence type="ECO:0000256" key="4">
    <source>
        <dbReference type="ARBA" id="ARBA00022833"/>
    </source>
</evidence>
<keyword evidence="5 8" id="KW-0482">Metalloprotease</keyword>
<feature type="signal peptide" evidence="6">
    <location>
        <begin position="1"/>
        <end position="27"/>
    </location>
</feature>
<keyword evidence="3 8" id="KW-0378">Hydrolase</keyword>
<evidence type="ECO:0000256" key="5">
    <source>
        <dbReference type="ARBA" id="ARBA00023049"/>
    </source>
</evidence>
<dbReference type="GO" id="GO:0004222">
    <property type="term" value="F:metalloendopeptidase activity"/>
    <property type="evidence" value="ECO:0007669"/>
    <property type="project" value="InterPro"/>
</dbReference>
<dbReference type="PANTHER" id="PTHR10201:SF323">
    <property type="entry name" value="MATRIX METALLOPROTEINASE-21"/>
    <property type="match status" value="1"/>
</dbReference>
<dbReference type="Pfam" id="PF00413">
    <property type="entry name" value="Peptidase_M10"/>
    <property type="match status" value="1"/>
</dbReference>
<organism evidence="8 9">
    <name type="scientific">Collinsella ihumii</name>
    <dbReference type="NCBI Taxonomy" id="1720204"/>
    <lineage>
        <taxon>Bacteria</taxon>
        <taxon>Bacillati</taxon>
        <taxon>Actinomycetota</taxon>
        <taxon>Coriobacteriia</taxon>
        <taxon>Coriobacteriales</taxon>
        <taxon>Coriobacteriaceae</taxon>
        <taxon>Collinsella</taxon>
    </lineage>
</organism>
<dbReference type="Gene3D" id="3.40.390.10">
    <property type="entry name" value="Collagenase (Catalytic Domain)"/>
    <property type="match status" value="1"/>
</dbReference>
<dbReference type="EC" id="3.4.24.-" evidence="8"/>
<name>A0A921IRR6_9ACTN</name>
<dbReference type="SUPFAM" id="SSF55486">
    <property type="entry name" value="Metalloproteases ('zincins'), catalytic domain"/>
    <property type="match status" value="1"/>
</dbReference>
<dbReference type="EMBL" id="DYVF01000061">
    <property type="protein sequence ID" value="HJG31806.1"/>
    <property type="molecule type" value="Genomic_DNA"/>
</dbReference>
<keyword evidence="4" id="KW-0862">Zinc</keyword>
<sequence>MNRTKKIVCGAITAATLLLFSISPAFAYTLTGQHIGENLWYRPYVEFTSESREAMRQAMSTWNQHLPEGQRACFENINHYLTSYPSNDGLSRVYKTHLGGSNYVAQNTWWYNTSTGAISSSDIDINANYSWWNGAHEGCYDVQSVVLHEIGHSVGLSHSNNYSAVMYRYSYTNTLKRALTQDDINGVNAIY</sequence>
<dbReference type="InterPro" id="IPR021190">
    <property type="entry name" value="Pept_M10A"/>
</dbReference>
<dbReference type="PANTHER" id="PTHR10201">
    <property type="entry name" value="MATRIX METALLOPROTEINASE"/>
    <property type="match status" value="1"/>
</dbReference>
<reference evidence="8" key="1">
    <citation type="journal article" date="2021" name="PeerJ">
        <title>Extensive microbial diversity within the chicken gut microbiome revealed by metagenomics and culture.</title>
        <authorList>
            <person name="Gilroy R."/>
            <person name="Ravi A."/>
            <person name="Getino M."/>
            <person name="Pursley I."/>
            <person name="Horton D.L."/>
            <person name="Alikhan N.F."/>
            <person name="Baker D."/>
            <person name="Gharbi K."/>
            <person name="Hall N."/>
            <person name="Watson M."/>
            <person name="Adriaenssens E.M."/>
            <person name="Foster-Nyarko E."/>
            <person name="Jarju S."/>
            <person name="Secka A."/>
            <person name="Antonio M."/>
            <person name="Oren A."/>
            <person name="Chaudhuri R.R."/>
            <person name="La Ragione R."/>
            <person name="Hildebrand F."/>
            <person name="Pallen M.J."/>
        </authorList>
    </citation>
    <scope>NUCLEOTIDE SEQUENCE</scope>
    <source>
        <strain evidence="8">ChiGjej2B2-7701</strain>
    </source>
</reference>
<gene>
    <name evidence="8" type="ORF">K8U80_10500</name>
</gene>
<proteinExistence type="predicted"/>
<dbReference type="InterPro" id="IPR001818">
    <property type="entry name" value="Pept_M10_metallopeptidase"/>
</dbReference>
<feature type="domain" description="Peptidase metallopeptidase" evidence="7">
    <location>
        <begin position="36"/>
        <end position="191"/>
    </location>
</feature>
<comment type="caution">
    <text evidence="8">The sequence shown here is derived from an EMBL/GenBank/DDBJ whole genome shotgun (WGS) entry which is preliminary data.</text>
</comment>
<evidence type="ECO:0000313" key="8">
    <source>
        <dbReference type="EMBL" id="HJG31806.1"/>
    </source>
</evidence>
<keyword evidence="1" id="KW-0645">Protease</keyword>
<dbReference type="PRINTS" id="PR00138">
    <property type="entry name" value="MATRIXIN"/>
</dbReference>
<evidence type="ECO:0000256" key="6">
    <source>
        <dbReference type="SAM" id="SignalP"/>
    </source>
</evidence>
<protein>
    <submittedName>
        <fullName evidence="8">Matrixin family metalloprotease</fullName>
        <ecNumber evidence="8">3.4.24.-</ecNumber>
    </submittedName>
</protein>
<dbReference type="AlphaFoldDB" id="A0A921IRR6"/>
<accession>A0A921IRR6</accession>
<feature type="chain" id="PRO_5037894674" evidence="6">
    <location>
        <begin position="28"/>
        <end position="191"/>
    </location>
</feature>
<dbReference type="InterPro" id="IPR006026">
    <property type="entry name" value="Peptidase_Metallo"/>
</dbReference>
<evidence type="ECO:0000256" key="3">
    <source>
        <dbReference type="ARBA" id="ARBA00022801"/>
    </source>
</evidence>
<evidence type="ECO:0000259" key="7">
    <source>
        <dbReference type="SMART" id="SM00235"/>
    </source>
</evidence>
<reference evidence="8" key="2">
    <citation type="submission" date="2021-09" db="EMBL/GenBank/DDBJ databases">
        <authorList>
            <person name="Gilroy R."/>
        </authorList>
    </citation>
    <scope>NUCLEOTIDE SEQUENCE</scope>
    <source>
        <strain evidence="8">ChiGjej2B2-7701</strain>
    </source>
</reference>
<dbReference type="InterPro" id="IPR024079">
    <property type="entry name" value="MetalloPept_cat_dom_sf"/>
</dbReference>
<dbReference type="GO" id="GO:0031012">
    <property type="term" value="C:extracellular matrix"/>
    <property type="evidence" value="ECO:0007669"/>
    <property type="project" value="InterPro"/>
</dbReference>